<evidence type="ECO:0000259" key="3">
    <source>
        <dbReference type="Pfam" id="PF07859"/>
    </source>
</evidence>
<protein>
    <submittedName>
        <fullName evidence="4">Alpha/beta hydrolase</fullName>
    </submittedName>
</protein>
<dbReference type="PANTHER" id="PTHR48081:SF8">
    <property type="entry name" value="ALPHA_BETA HYDROLASE FOLD-3 DOMAIN-CONTAINING PROTEIN-RELATED"/>
    <property type="match status" value="1"/>
</dbReference>
<feature type="domain" description="Alpha/beta hydrolase fold-3" evidence="3">
    <location>
        <begin position="116"/>
        <end position="325"/>
    </location>
</feature>
<name>A0ABW4I534_9SPHN</name>
<keyword evidence="1 4" id="KW-0378">Hydrolase</keyword>
<dbReference type="GO" id="GO:0016787">
    <property type="term" value="F:hydrolase activity"/>
    <property type="evidence" value="ECO:0007669"/>
    <property type="project" value="UniProtKB-KW"/>
</dbReference>
<dbReference type="PANTHER" id="PTHR48081">
    <property type="entry name" value="AB HYDROLASE SUPERFAMILY PROTEIN C4A8.06C"/>
    <property type="match status" value="1"/>
</dbReference>
<comment type="caution">
    <text evidence="4">The sequence shown here is derived from an EMBL/GenBank/DDBJ whole genome shotgun (WGS) entry which is preliminary data.</text>
</comment>
<feature type="chain" id="PRO_5046361640" evidence="2">
    <location>
        <begin position="27"/>
        <end position="352"/>
    </location>
</feature>
<sequence>MSGLNRRDIARLGATLAAGFALSPLAAEVAGPLGDPLALVDPELRAAAAEMLATSAQFQLPSEKTLPQMRAGMARYEKPLLVDVPVAERRIPGPQGAPDVRLYVINARRGGVRPAVLHTHGGGFIMGTAKIGVRDLQELSTALDCTVVTVDYRLAPESRYADSIEDNYAGLKWLHANAGELGVDRRRIAVMGESAGGGHAALLAITARDRGEVPLLFQALVYPMLDDRTGTTRAVPTQIGKLGWNAEANRFGWRSFLGQALGGANVPARAVPARTADLAGLPPAWIGVGALDLFVSEDMEYARRLIDAAVPTELVVVPGAFHGFDMIASGAGVAKRFTEAKLNALRRAFAVS</sequence>
<dbReference type="EMBL" id="JBHUDY010000001">
    <property type="protein sequence ID" value="MFD1612332.1"/>
    <property type="molecule type" value="Genomic_DNA"/>
</dbReference>
<evidence type="ECO:0000313" key="4">
    <source>
        <dbReference type="EMBL" id="MFD1612332.1"/>
    </source>
</evidence>
<gene>
    <name evidence="4" type="ORF">ACFSCW_11005</name>
</gene>
<dbReference type="InterPro" id="IPR029058">
    <property type="entry name" value="AB_hydrolase_fold"/>
</dbReference>
<dbReference type="SUPFAM" id="SSF53474">
    <property type="entry name" value="alpha/beta-Hydrolases"/>
    <property type="match status" value="1"/>
</dbReference>
<evidence type="ECO:0000313" key="5">
    <source>
        <dbReference type="Proteomes" id="UP001597115"/>
    </source>
</evidence>
<feature type="signal peptide" evidence="2">
    <location>
        <begin position="1"/>
        <end position="26"/>
    </location>
</feature>
<dbReference type="RefSeq" id="WP_380889151.1">
    <property type="nucleotide sequence ID" value="NZ_JBHUDY010000001.1"/>
</dbReference>
<dbReference type="Pfam" id="PF07859">
    <property type="entry name" value="Abhydrolase_3"/>
    <property type="match status" value="1"/>
</dbReference>
<evidence type="ECO:0000256" key="2">
    <source>
        <dbReference type="SAM" id="SignalP"/>
    </source>
</evidence>
<evidence type="ECO:0000256" key="1">
    <source>
        <dbReference type="ARBA" id="ARBA00022801"/>
    </source>
</evidence>
<reference evidence="5" key="1">
    <citation type="journal article" date="2019" name="Int. J. Syst. Evol. Microbiol.">
        <title>The Global Catalogue of Microorganisms (GCM) 10K type strain sequencing project: providing services to taxonomists for standard genome sequencing and annotation.</title>
        <authorList>
            <consortium name="The Broad Institute Genomics Platform"/>
            <consortium name="The Broad Institute Genome Sequencing Center for Infectious Disease"/>
            <person name="Wu L."/>
            <person name="Ma J."/>
        </authorList>
    </citation>
    <scope>NUCLEOTIDE SEQUENCE [LARGE SCALE GENOMIC DNA]</scope>
    <source>
        <strain evidence="5">CGMCC 1.16275</strain>
    </source>
</reference>
<dbReference type="InterPro" id="IPR050300">
    <property type="entry name" value="GDXG_lipolytic_enzyme"/>
</dbReference>
<accession>A0ABW4I534</accession>
<keyword evidence="2" id="KW-0732">Signal</keyword>
<organism evidence="4 5">
    <name type="scientific">Sphingomonas tabacisoli</name>
    <dbReference type="NCBI Taxonomy" id="2249466"/>
    <lineage>
        <taxon>Bacteria</taxon>
        <taxon>Pseudomonadati</taxon>
        <taxon>Pseudomonadota</taxon>
        <taxon>Alphaproteobacteria</taxon>
        <taxon>Sphingomonadales</taxon>
        <taxon>Sphingomonadaceae</taxon>
        <taxon>Sphingomonas</taxon>
    </lineage>
</organism>
<proteinExistence type="predicted"/>
<dbReference type="InterPro" id="IPR013094">
    <property type="entry name" value="AB_hydrolase_3"/>
</dbReference>
<keyword evidence="5" id="KW-1185">Reference proteome</keyword>
<dbReference type="Proteomes" id="UP001597115">
    <property type="component" value="Unassembled WGS sequence"/>
</dbReference>
<dbReference type="Gene3D" id="3.40.50.1820">
    <property type="entry name" value="alpha/beta hydrolase"/>
    <property type="match status" value="1"/>
</dbReference>